<evidence type="ECO:0000256" key="1">
    <source>
        <dbReference type="SAM" id="Phobius"/>
    </source>
</evidence>
<gene>
    <name evidence="2" type="ORF">EDC24_2532</name>
</gene>
<dbReference type="RefSeq" id="WP_124223080.1">
    <property type="nucleotide sequence ID" value="NZ_RKRF01000012.1"/>
</dbReference>
<sequence length="163" mass="18500">MRHNENAITLIEVLATIVLTFVIGTLVFSVTTSAINHYKETETTSQVQSEINRFLLQLTDTHKDSREYTIFRGSASSYDLIIDDESHYTFNGIAENYDLYIGETIRTADQELISDTKVEIGERALISNKKKYDVHIVVTDSEHRFGQIELSTTISRLTSESSD</sequence>
<accession>A0A3N5BXH2</accession>
<keyword evidence="1" id="KW-0472">Membrane</keyword>
<evidence type="ECO:0000313" key="2">
    <source>
        <dbReference type="EMBL" id="RPF50565.1"/>
    </source>
</evidence>
<keyword evidence="1" id="KW-0812">Transmembrane</keyword>
<dbReference type="Proteomes" id="UP000276443">
    <property type="component" value="Unassembled WGS sequence"/>
</dbReference>
<dbReference type="AlphaFoldDB" id="A0A3N5BXH2"/>
<keyword evidence="3" id="KW-1185">Reference proteome</keyword>
<protein>
    <recommendedName>
        <fullName evidence="4">Prepilin-type N-terminal cleavage/methylation domain-containing protein</fullName>
    </recommendedName>
</protein>
<reference evidence="2 3" key="1">
    <citation type="submission" date="2018-11" db="EMBL/GenBank/DDBJ databases">
        <title>Genomic Encyclopedia of Type Strains, Phase IV (KMG-IV): sequencing the most valuable type-strain genomes for metagenomic binning, comparative biology and taxonomic classification.</title>
        <authorList>
            <person name="Goeker M."/>
        </authorList>
    </citation>
    <scope>NUCLEOTIDE SEQUENCE [LARGE SCALE GENOMIC DNA]</scope>
    <source>
        <strain evidence="2 3">DSM 18090</strain>
    </source>
</reference>
<name>A0A3N5BXH2_9BACI</name>
<comment type="caution">
    <text evidence="2">The sequence shown here is derived from an EMBL/GenBank/DDBJ whole genome shotgun (WGS) entry which is preliminary data.</text>
</comment>
<dbReference type="EMBL" id="RKRF01000012">
    <property type="protein sequence ID" value="RPF50565.1"/>
    <property type="molecule type" value="Genomic_DNA"/>
</dbReference>
<feature type="transmembrane region" description="Helical" evidence="1">
    <location>
        <begin position="7"/>
        <end position="30"/>
    </location>
</feature>
<organism evidence="2 3">
    <name type="scientific">Aquisalibacillus elongatus</name>
    <dbReference type="NCBI Taxonomy" id="485577"/>
    <lineage>
        <taxon>Bacteria</taxon>
        <taxon>Bacillati</taxon>
        <taxon>Bacillota</taxon>
        <taxon>Bacilli</taxon>
        <taxon>Bacillales</taxon>
        <taxon>Bacillaceae</taxon>
        <taxon>Aquisalibacillus</taxon>
    </lineage>
</organism>
<evidence type="ECO:0000313" key="3">
    <source>
        <dbReference type="Proteomes" id="UP000276443"/>
    </source>
</evidence>
<keyword evidence="1" id="KW-1133">Transmembrane helix</keyword>
<evidence type="ECO:0008006" key="4">
    <source>
        <dbReference type="Google" id="ProtNLM"/>
    </source>
</evidence>
<dbReference type="OrthoDB" id="2967834at2"/>
<proteinExistence type="predicted"/>